<dbReference type="Proteomes" id="UP000217507">
    <property type="component" value="Chromosome"/>
</dbReference>
<evidence type="ECO:0000256" key="1">
    <source>
        <dbReference type="SAM" id="SignalP"/>
    </source>
</evidence>
<gene>
    <name evidence="2" type="ORF">NIES23_51310</name>
</gene>
<keyword evidence="1" id="KW-0732">Signal</keyword>
<accession>A0A1Z4KTN6</accession>
<name>A0A1Z4KTN6_ANAVA</name>
<dbReference type="EMBL" id="AP018216">
    <property type="protein sequence ID" value="BAY72307.1"/>
    <property type="molecule type" value="Genomic_DNA"/>
</dbReference>
<reference evidence="2 3" key="1">
    <citation type="submission" date="2017-06" db="EMBL/GenBank/DDBJ databases">
        <title>Genome sequencing of cyanobaciteial culture collection at National Institute for Environmental Studies (NIES).</title>
        <authorList>
            <person name="Hirose Y."/>
            <person name="Shimura Y."/>
            <person name="Fujisawa T."/>
            <person name="Nakamura Y."/>
            <person name="Kawachi M."/>
        </authorList>
    </citation>
    <scope>NUCLEOTIDE SEQUENCE [LARGE SCALE GENOMIC DNA]</scope>
    <source>
        <strain evidence="2 3">NIES-23</strain>
    </source>
</reference>
<organism evidence="2 3">
    <name type="scientific">Trichormus variabilis NIES-23</name>
    <dbReference type="NCBI Taxonomy" id="1973479"/>
    <lineage>
        <taxon>Bacteria</taxon>
        <taxon>Bacillati</taxon>
        <taxon>Cyanobacteriota</taxon>
        <taxon>Cyanophyceae</taxon>
        <taxon>Nostocales</taxon>
        <taxon>Nostocaceae</taxon>
        <taxon>Trichormus</taxon>
    </lineage>
</organism>
<dbReference type="AlphaFoldDB" id="A0A1Z4KTN6"/>
<evidence type="ECO:0000313" key="3">
    <source>
        <dbReference type="Proteomes" id="UP000217507"/>
    </source>
</evidence>
<feature type="chain" id="PRO_5011119613" evidence="1">
    <location>
        <begin position="26"/>
        <end position="151"/>
    </location>
</feature>
<sequence length="151" mass="16315">MNIYPQKQMKSLLFILATTFGTALSFTASVNSAIASELAANKNSAVNSGNIASVRTCPKYAGGGRLSARIETPNFIIHLCERRKKLFYTGISKHTGKGIYSLPAYVEEGTGYVAQNGKYEYIVTGASLDIIKNGKVIQSETVTKFISGYSN</sequence>
<feature type="signal peptide" evidence="1">
    <location>
        <begin position="1"/>
        <end position="25"/>
    </location>
</feature>
<protein>
    <submittedName>
        <fullName evidence="2">Uncharacterized protein</fullName>
    </submittedName>
</protein>
<proteinExistence type="predicted"/>
<evidence type="ECO:0000313" key="2">
    <source>
        <dbReference type="EMBL" id="BAY72307.1"/>
    </source>
</evidence>